<protein>
    <recommendedName>
        <fullName evidence="1">PLL-like beta propeller domain-containing protein</fullName>
    </recommendedName>
</protein>
<evidence type="ECO:0000313" key="3">
    <source>
        <dbReference type="Proteomes" id="UP000723714"/>
    </source>
</evidence>
<dbReference type="EMBL" id="JABACJ020000010">
    <property type="protein sequence ID" value="MBU3876440.1"/>
    <property type="molecule type" value="Genomic_DNA"/>
</dbReference>
<evidence type="ECO:0000259" key="1">
    <source>
        <dbReference type="Pfam" id="PF26607"/>
    </source>
</evidence>
<organism evidence="2 3">
    <name type="scientific">Faecalicatena faecalis</name>
    <dbReference type="NCBI Taxonomy" id="2726362"/>
    <lineage>
        <taxon>Bacteria</taxon>
        <taxon>Bacillati</taxon>
        <taxon>Bacillota</taxon>
        <taxon>Clostridia</taxon>
        <taxon>Lachnospirales</taxon>
        <taxon>Lachnospiraceae</taxon>
        <taxon>Faecalicatena</taxon>
    </lineage>
</organism>
<dbReference type="Pfam" id="PF26607">
    <property type="entry name" value="DUF8189"/>
    <property type="match status" value="1"/>
</dbReference>
<keyword evidence="3" id="KW-1185">Reference proteome</keyword>
<name>A0ABS6D4B6_9FIRM</name>
<evidence type="ECO:0000313" key="2">
    <source>
        <dbReference type="EMBL" id="MBU3876440.1"/>
    </source>
</evidence>
<feature type="domain" description="PLL-like beta propeller" evidence="1">
    <location>
        <begin position="4"/>
        <end position="205"/>
    </location>
</feature>
<dbReference type="InterPro" id="IPR058502">
    <property type="entry name" value="PLL-like_beta-prop"/>
</dbReference>
<comment type="caution">
    <text evidence="2">The sequence shown here is derived from an EMBL/GenBank/DDBJ whole genome shotgun (WGS) entry which is preliminary data.</text>
</comment>
<dbReference type="Proteomes" id="UP000723714">
    <property type="component" value="Unassembled WGS sequence"/>
</dbReference>
<accession>A0ABS6D4B6</accession>
<gene>
    <name evidence="2" type="ORF">HGO97_011525</name>
</gene>
<sequence length="341" mass="39070">MDNCFSQWRRQKIKPAGEVGITQTSKGEMYIIARDLKGQLWEKQEIRGDWSQWKLVEEADREQLDMEYGVLAANHARDGRIAVFGKSKYGEILFSWIDPYDENKTIRWKNMYQAIAVNIAVCERCTGGIEVFRLDTANQLWHSWTNPKGEWSQWQPLGGPISGAMTVTNNKEGFPQVFGKFLDGSLAVRRHHSDGMWGEWVYVRKDKIQKFKSMQDSDGKILLAVLDIEGRIQTCRQKEEADAWEEWELLSTEEYTDFCLVENDQGDAVFLGITNNGTIVRIEEKCLGQLQSLEEIKVRWIESARLIDGTICFIAVGLDGYLQMKEECKDGAVRESSSGCL</sequence>
<proteinExistence type="predicted"/>
<reference evidence="2 3" key="1">
    <citation type="submission" date="2021-06" db="EMBL/GenBank/DDBJ databases">
        <title>Faecalicatena sp. nov. isolated from porcine feces.</title>
        <authorList>
            <person name="Oh B.S."/>
            <person name="Lee J.H."/>
        </authorList>
    </citation>
    <scope>NUCLEOTIDE SEQUENCE [LARGE SCALE GENOMIC DNA]</scope>
    <source>
        <strain evidence="2 3">AGMB00832</strain>
    </source>
</reference>
<dbReference type="RefSeq" id="WP_216241804.1">
    <property type="nucleotide sequence ID" value="NZ_JABACJ020000010.1"/>
</dbReference>